<gene>
    <name evidence="10" type="primary">Dper\GL22308</name>
    <name evidence="10" type="ORF">Dper_GL22308</name>
</gene>
<dbReference type="FunFam" id="3.20.20.140:FF:000217">
    <property type="entry name" value="Dihydropyrimidinase-related protein 1"/>
    <property type="match status" value="1"/>
</dbReference>
<evidence type="ECO:0000256" key="7">
    <source>
        <dbReference type="ARBA" id="ARBA00039113"/>
    </source>
</evidence>
<dbReference type="FunFam" id="3.20.20.140:FF:000076">
    <property type="entry name" value="Dihydropyrimidinase like 2"/>
    <property type="match status" value="1"/>
</dbReference>
<dbReference type="HOGENOM" id="CLU_015572_2_2_1"/>
<dbReference type="InterPro" id="IPR050378">
    <property type="entry name" value="Metallo-dep_Hydrolases_sf"/>
</dbReference>
<dbReference type="PANTHER" id="PTHR11647">
    <property type="entry name" value="HYDRANTOINASE/DIHYDROPYRIMIDINASE FAMILY MEMBER"/>
    <property type="match status" value="1"/>
</dbReference>
<dbReference type="InterPro" id="IPR011778">
    <property type="entry name" value="Hydantoinase/dihydroPyrase"/>
</dbReference>
<dbReference type="STRING" id="7234.B4GG09"/>
<evidence type="ECO:0000313" key="11">
    <source>
        <dbReference type="Proteomes" id="UP000008744"/>
    </source>
</evidence>
<evidence type="ECO:0000256" key="1">
    <source>
        <dbReference type="ARBA" id="ARBA00001947"/>
    </source>
</evidence>
<dbReference type="GO" id="GO:0006208">
    <property type="term" value="P:pyrimidine nucleobase catabolic process"/>
    <property type="evidence" value="ECO:0007669"/>
    <property type="project" value="TreeGrafter"/>
</dbReference>
<keyword evidence="5" id="KW-0378">Hydrolase</keyword>
<dbReference type="CDD" id="cd01314">
    <property type="entry name" value="D-HYD"/>
    <property type="match status" value="1"/>
</dbReference>
<dbReference type="EC" id="3.5.2.2" evidence="7"/>
<dbReference type="Proteomes" id="UP000008744">
    <property type="component" value="Unassembled WGS sequence"/>
</dbReference>
<sequence length="661" mass="72248">MSTSPKPVKKVPIHLQSAANRVYIKNGEIVNHDKSFKADVYIEDGIIKFVGPPSEITIPGGVRTIDASGLLIIPGGIDPHTHMQLPFGGAVAVDDFYSGTKAAVAGGTTMIIDFVLPNKHESMIEAYDKWRSWADPKVCCDYGLHVGITWWSKSVSEELGILCKELGVNSFKTFMAYKGLYQLNDSDLLDVFERIRQLNGVAMVHAENGDIIAKNTQRLLAEGINGPEGHELSRPEEVEAEAVHRACVLAHQSDCPLYVVHVMSKSAGIELARARQRYRGRYIMGETLAAALGTDATCCFHMGFEHEAAHVLSPPLRPDPTTREFLMKLLANKSSAELVGRARRSGYCVFGETLASSIGRSMSGVSKAERIYYITSPPIRESAETPRQLMKSLAYDDLQLTGSDNCTFNKEHKAKGKGDFTKIPNGVNGVEDRMSLVWEKGVQAGLLDPCRFVAVTSTNAAKIFNIYPQKGRIAVGSDADIVIWNPNATRTISKDTHHQACDFNIFEGMTVHGVCEFVLVRGRICAERGQVRVAEGFGRFIPTPVRPPFVYDIIEGKVQSAVQEDHPEERQNGGGNSVAKKFAELDIQIPIQEPISAMLAGNLAMPAEGSMCSTPSVRGRVDGKHDMQQSSFSISEELDRGGVRACIKVKNPPGGKSSGFW</sequence>
<evidence type="ECO:0000313" key="10">
    <source>
        <dbReference type="EMBL" id="EDW34544.1"/>
    </source>
</evidence>
<evidence type="ECO:0000256" key="5">
    <source>
        <dbReference type="ARBA" id="ARBA00022801"/>
    </source>
</evidence>
<evidence type="ECO:0000256" key="2">
    <source>
        <dbReference type="ARBA" id="ARBA00008829"/>
    </source>
</evidence>
<dbReference type="SUPFAM" id="SSF51556">
    <property type="entry name" value="Metallo-dependent hydrolases"/>
    <property type="match status" value="2"/>
</dbReference>
<dbReference type="GO" id="GO:0046872">
    <property type="term" value="F:metal ion binding"/>
    <property type="evidence" value="ECO:0007669"/>
    <property type="project" value="UniProtKB-KW"/>
</dbReference>
<dbReference type="OMA" id="ENCTFTH"/>
<dbReference type="SMR" id="B4GG09"/>
<protein>
    <recommendedName>
        <fullName evidence="7">dihydropyrimidinase</fullName>
        <ecNumber evidence="7">3.5.2.2</ecNumber>
    </recommendedName>
</protein>
<dbReference type="InterPro" id="IPR011059">
    <property type="entry name" value="Metal-dep_hydrolase_composite"/>
</dbReference>
<comment type="PTM">
    <text evidence="8">Carbamylation allows a single lysine to coordinate two divalent metal cations.</text>
</comment>
<dbReference type="EMBL" id="CH479182">
    <property type="protein sequence ID" value="EDW34544.1"/>
    <property type="molecule type" value="Genomic_DNA"/>
</dbReference>
<dbReference type="GO" id="GO:0004157">
    <property type="term" value="F:dihydropyrimidinase activity"/>
    <property type="evidence" value="ECO:0007669"/>
    <property type="project" value="UniProtKB-EC"/>
</dbReference>
<evidence type="ECO:0000259" key="9">
    <source>
        <dbReference type="Pfam" id="PF01979"/>
    </source>
</evidence>
<feature type="domain" description="Amidohydrolase-related" evidence="9">
    <location>
        <begin position="396"/>
        <end position="522"/>
    </location>
</feature>
<evidence type="ECO:0000256" key="4">
    <source>
        <dbReference type="ARBA" id="ARBA00022723"/>
    </source>
</evidence>
<proteinExistence type="inferred from homology"/>
<evidence type="ECO:0000256" key="6">
    <source>
        <dbReference type="ARBA" id="ARBA00036696"/>
    </source>
</evidence>
<dbReference type="eggNOG" id="KOG2584">
    <property type="taxonomic scope" value="Eukaryota"/>
</dbReference>
<evidence type="ECO:0000256" key="3">
    <source>
        <dbReference type="ARBA" id="ARBA00022553"/>
    </source>
</evidence>
<dbReference type="InterPro" id="IPR006680">
    <property type="entry name" value="Amidohydro-rel"/>
</dbReference>
<keyword evidence="3" id="KW-0597">Phosphoprotein</keyword>
<keyword evidence="4" id="KW-0479">Metal-binding</keyword>
<name>B4GG09_DROPE</name>
<evidence type="ECO:0000256" key="8">
    <source>
        <dbReference type="PIRSR" id="PIRSR611778-50"/>
    </source>
</evidence>
<feature type="domain" description="Amidohydrolase-related" evidence="9">
    <location>
        <begin position="72"/>
        <end position="225"/>
    </location>
</feature>
<dbReference type="GO" id="GO:0005829">
    <property type="term" value="C:cytosol"/>
    <property type="evidence" value="ECO:0007669"/>
    <property type="project" value="TreeGrafter"/>
</dbReference>
<feature type="modified residue" description="N6-carboxylysine" evidence="8">
    <location>
        <position position="172"/>
    </location>
</feature>
<dbReference type="SUPFAM" id="SSF51338">
    <property type="entry name" value="Composite domain of metallo-dependent hydrolases"/>
    <property type="match status" value="2"/>
</dbReference>
<comment type="similarity">
    <text evidence="2">Belongs to the metallo-dependent hydrolases superfamily. Hydantoinase/dihydropyrimidinase family.</text>
</comment>
<organism evidence="11">
    <name type="scientific">Drosophila persimilis</name>
    <name type="common">Fruit fly</name>
    <dbReference type="NCBI Taxonomy" id="7234"/>
    <lineage>
        <taxon>Eukaryota</taxon>
        <taxon>Metazoa</taxon>
        <taxon>Ecdysozoa</taxon>
        <taxon>Arthropoda</taxon>
        <taxon>Hexapoda</taxon>
        <taxon>Insecta</taxon>
        <taxon>Pterygota</taxon>
        <taxon>Neoptera</taxon>
        <taxon>Endopterygota</taxon>
        <taxon>Diptera</taxon>
        <taxon>Brachycera</taxon>
        <taxon>Muscomorpha</taxon>
        <taxon>Ephydroidea</taxon>
        <taxon>Drosophilidae</taxon>
        <taxon>Drosophila</taxon>
        <taxon>Sophophora</taxon>
    </lineage>
</organism>
<dbReference type="InterPro" id="IPR032466">
    <property type="entry name" value="Metal_Hydrolase"/>
</dbReference>
<dbReference type="PANTHER" id="PTHR11647:SF1">
    <property type="entry name" value="COLLAPSIN RESPONSE MEDIATOR PROTEIN"/>
    <property type="match status" value="1"/>
</dbReference>
<keyword evidence="11" id="KW-1185">Reference proteome</keyword>
<dbReference type="AlphaFoldDB" id="B4GG09"/>
<dbReference type="Gene3D" id="3.20.20.140">
    <property type="entry name" value="Metal-dependent hydrolases"/>
    <property type="match status" value="2"/>
</dbReference>
<dbReference type="PhylomeDB" id="B4GG09"/>
<dbReference type="Pfam" id="PF01979">
    <property type="entry name" value="Amidohydro_1"/>
    <property type="match status" value="2"/>
</dbReference>
<accession>B4GG09</accession>
<comment type="cofactor">
    <cofactor evidence="1">
        <name>Zn(2+)</name>
        <dbReference type="ChEBI" id="CHEBI:29105"/>
    </cofactor>
</comment>
<dbReference type="OrthoDB" id="10258955at2759"/>
<reference evidence="10 11" key="1">
    <citation type="journal article" date="2007" name="Nature">
        <title>Evolution of genes and genomes on the Drosophila phylogeny.</title>
        <authorList>
            <consortium name="Drosophila 12 Genomes Consortium"/>
            <person name="Clark A.G."/>
            <person name="Eisen M.B."/>
            <person name="Smith D.R."/>
            <person name="Bergman C.M."/>
            <person name="Oliver B."/>
            <person name="Markow T.A."/>
            <person name="Kaufman T.C."/>
            <person name="Kellis M."/>
            <person name="Gelbart W."/>
            <person name="Iyer V.N."/>
            <person name="Pollard D.A."/>
            <person name="Sackton T.B."/>
            <person name="Larracuente A.M."/>
            <person name="Singh N.D."/>
            <person name="Abad J.P."/>
            <person name="Abt D.N."/>
            <person name="Adryan B."/>
            <person name="Aguade M."/>
            <person name="Akashi H."/>
            <person name="Anderson W.W."/>
            <person name="Aquadro C.F."/>
            <person name="Ardell D.H."/>
            <person name="Arguello R."/>
            <person name="Artieri C.G."/>
            <person name="Barbash D.A."/>
            <person name="Barker D."/>
            <person name="Barsanti P."/>
            <person name="Batterham P."/>
            <person name="Batzoglou S."/>
            <person name="Begun D."/>
            <person name="Bhutkar A."/>
            <person name="Blanco E."/>
            <person name="Bosak S.A."/>
            <person name="Bradley R.K."/>
            <person name="Brand A.D."/>
            <person name="Brent M.R."/>
            <person name="Brooks A.N."/>
            <person name="Brown R.H."/>
            <person name="Butlin R.K."/>
            <person name="Caggese C."/>
            <person name="Calvi B.R."/>
            <person name="Bernardo de Carvalho A."/>
            <person name="Caspi A."/>
            <person name="Castrezana S."/>
            <person name="Celniker S.E."/>
            <person name="Chang J.L."/>
            <person name="Chapple C."/>
            <person name="Chatterji S."/>
            <person name="Chinwalla A."/>
            <person name="Civetta A."/>
            <person name="Clifton S.W."/>
            <person name="Comeron J.M."/>
            <person name="Costello J.C."/>
            <person name="Coyne J.A."/>
            <person name="Daub J."/>
            <person name="David R.G."/>
            <person name="Delcher A.L."/>
            <person name="Delehaunty K."/>
            <person name="Do C.B."/>
            <person name="Ebling H."/>
            <person name="Edwards K."/>
            <person name="Eickbush T."/>
            <person name="Evans J.D."/>
            <person name="Filipski A."/>
            <person name="Findeiss S."/>
            <person name="Freyhult E."/>
            <person name="Fulton L."/>
            <person name="Fulton R."/>
            <person name="Garcia A.C."/>
            <person name="Gardiner A."/>
            <person name="Garfield D.A."/>
            <person name="Garvin B.E."/>
            <person name="Gibson G."/>
            <person name="Gilbert D."/>
            <person name="Gnerre S."/>
            <person name="Godfrey J."/>
            <person name="Good R."/>
            <person name="Gotea V."/>
            <person name="Gravely B."/>
            <person name="Greenberg A.J."/>
            <person name="Griffiths-Jones S."/>
            <person name="Gross S."/>
            <person name="Guigo R."/>
            <person name="Gustafson E.A."/>
            <person name="Haerty W."/>
            <person name="Hahn M.W."/>
            <person name="Halligan D.L."/>
            <person name="Halpern A.L."/>
            <person name="Halter G.M."/>
            <person name="Han M.V."/>
            <person name="Heger A."/>
            <person name="Hillier L."/>
            <person name="Hinrichs A.S."/>
            <person name="Holmes I."/>
            <person name="Hoskins R.A."/>
            <person name="Hubisz M.J."/>
            <person name="Hultmark D."/>
            <person name="Huntley M.A."/>
            <person name="Jaffe D.B."/>
            <person name="Jagadeeshan S."/>
            <person name="Jeck W.R."/>
            <person name="Johnson J."/>
            <person name="Jones C.D."/>
            <person name="Jordan W.C."/>
            <person name="Karpen G.H."/>
            <person name="Kataoka E."/>
            <person name="Keightley P.D."/>
            <person name="Kheradpour P."/>
            <person name="Kirkness E.F."/>
            <person name="Koerich L.B."/>
            <person name="Kristiansen K."/>
            <person name="Kudrna D."/>
            <person name="Kulathinal R.J."/>
            <person name="Kumar S."/>
            <person name="Kwok R."/>
            <person name="Lander E."/>
            <person name="Langley C.H."/>
            <person name="Lapoint R."/>
            <person name="Lazzaro B.P."/>
            <person name="Lee S.J."/>
            <person name="Levesque L."/>
            <person name="Li R."/>
            <person name="Lin C.F."/>
            <person name="Lin M.F."/>
            <person name="Lindblad-Toh K."/>
            <person name="Llopart A."/>
            <person name="Long M."/>
            <person name="Low L."/>
            <person name="Lozovsky E."/>
            <person name="Lu J."/>
            <person name="Luo M."/>
            <person name="Machado C.A."/>
            <person name="Makalowski W."/>
            <person name="Marzo M."/>
            <person name="Matsuda M."/>
            <person name="Matzkin L."/>
            <person name="McAllister B."/>
            <person name="McBride C.S."/>
            <person name="McKernan B."/>
            <person name="McKernan K."/>
            <person name="Mendez-Lago M."/>
            <person name="Minx P."/>
            <person name="Mollenhauer M.U."/>
            <person name="Montooth K."/>
            <person name="Mount S.M."/>
            <person name="Mu X."/>
            <person name="Myers E."/>
            <person name="Negre B."/>
            <person name="Newfeld S."/>
            <person name="Nielsen R."/>
            <person name="Noor M.A."/>
            <person name="O'Grady P."/>
            <person name="Pachter L."/>
            <person name="Papaceit M."/>
            <person name="Parisi M.J."/>
            <person name="Parisi M."/>
            <person name="Parts L."/>
            <person name="Pedersen J.S."/>
            <person name="Pesole G."/>
            <person name="Phillippy A.M."/>
            <person name="Ponting C.P."/>
            <person name="Pop M."/>
            <person name="Porcelli D."/>
            <person name="Powell J.R."/>
            <person name="Prohaska S."/>
            <person name="Pruitt K."/>
            <person name="Puig M."/>
            <person name="Quesneville H."/>
            <person name="Ram K.R."/>
            <person name="Rand D."/>
            <person name="Rasmussen M.D."/>
            <person name="Reed L.K."/>
            <person name="Reenan R."/>
            <person name="Reily A."/>
            <person name="Remington K.A."/>
            <person name="Rieger T.T."/>
            <person name="Ritchie M.G."/>
            <person name="Robin C."/>
            <person name="Rogers Y.H."/>
            <person name="Rohde C."/>
            <person name="Rozas J."/>
            <person name="Rubenfield M.J."/>
            <person name="Ruiz A."/>
            <person name="Russo S."/>
            <person name="Salzberg S.L."/>
            <person name="Sanchez-Gracia A."/>
            <person name="Saranga D.J."/>
            <person name="Sato H."/>
            <person name="Schaeffer S.W."/>
            <person name="Schatz M.C."/>
            <person name="Schlenke T."/>
            <person name="Schwartz R."/>
            <person name="Segarra C."/>
            <person name="Singh R.S."/>
            <person name="Sirot L."/>
            <person name="Sirota M."/>
            <person name="Sisneros N.B."/>
            <person name="Smith C.D."/>
            <person name="Smith T.F."/>
            <person name="Spieth J."/>
            <person name="Stage D.E."/>
            <person name="Stark A."/>
            <person name="Stephan W."/>
            <person name="Strausberg R.L."/>
            <person name="Strempel S."/>
            <person name="Sturgill D."/>
            <person name="Sutton G."/>
            <person name="Sutton G.G."/>
            <person name="Tao W."/>
            <person name="Teichmann S."/>
            <person name="Tobari Y.N."/>
            <person name="Tomimura Y."/>
            <person name="Tsolas J.M."/>
            <person name="Valente V.L."/>
            <person name="Venter E."/>
            <person name="Venter J.C."/>
            <person name="Vicario S."/>
            <person name="Vieira F.G."/>
            <person name="Vilella A.J."/>
            <person name="Villasante A."/>
            <person name="Walenz B."/>
            <person name="Wang J."/>
            <person name="Wasserman M."/>
            <person name="Watts T."/>
            <person name="Wilson D."/>
            <person name="Wilson R.K."/>
            <person name="Wing R.A."/>
            <person name="Wolfner M.F."/>
            <person name="Wong A."/>
            <person name="Wong G.K."/>
            <person name="Wu C.I."/>
            <person name="Wu G."/>
            <person name="Yamamoto D."/>
            <person name="Yang H.P."/>
            <person name="Yang S.P."/>
            <person name="Yorke J.A."/>
            <person name="Yoshida K."/>
            <person name="Zdobnov E."/>
            <person name="Zhang P."/>
            <person name="Zhang Y."/>
            <person name="Zimin A.V."/>
            <person name="Baldwin J."/>
            <person name="Abdouelleil A."/>
            <person name="Abdulkadir J."/>
            <person name="Abebe A."/>
            <person name="Abera B."/>
            <person name="Abreu J."/>
            <person name="Acer S.C."/>
            <person name="Aftuck L."/>
            <person name="Alexander A."/>
            <person name="An P."/>
            <person name="Anderson E."/>
            <person name="Anderson S."/>
            <person name="Arachi H."/>
            <person name="Azer M."/>
            <person name="Bachantsang P."/>
            <person name="Barry A."/>
            <person name="Bayul T."/>
            <person name="Berlin A."/>
            <person name="Bessette D."/>
            <person name="Bloom T."/>
            <person name="Blye J."/>
            <person name="Boguslavskiy L."/>
            <person name="Bonnet C."/>
            <person name="Boukhgalter B."/>
            <person name="Bourzgui I."/>
            <person name="Brown A."/>
            <person name="Cahill P."/>
            <person name="Channer S."/>
            <person name="Cheshatsang Y."/>
            <person name="Chuda L."/>
            <person name="Citroen M."/>
            <person name="Collymore A."/>
            <person name="Cooke P."/>
            <person name="Costello M."/>
            <person name="D'Aco K."/>
            <person name="Daza R."/>
            <person name="De Haan G."/>
            <person name="DeGray S."/>
            <person name="DeMaso C."/>
            <person name="Dhargay N."/>
            <person name="Dooley K."/>
            <person name="Dooley E."/>
            <person name="Doricent M."/>
            <person name="Dorje P."/>
            <person name="Dorjee K."/>
            <person name="Dupes A."/>
            <person name="Elong R."/>
            <person name="Falk J."/>
            <person name="Farina A."/>
            <person name="Faro S."/>
            <person name="Ferguson D."/>
            <person name="Fisher S."/>
            <person name="Foley C.D."/>
            <person name="Franke A."/>
            <person name="Friedrich D."/>
            <person name="Gadbois L."/>
            <person name="Gearin G."/>
            <person name="Gearin C.R."/>
            <person name="Giannoukos G."/>
            <person name="Goode T."/>
            <person name="Graham J."/>
            <person name="Grandbois E."/>
            <person name="Grewal S."/>
            <person name="Gyaltsen K."/>
            <person name="Hafez N."/>
            <person name="Hagos B."/>
            <person name="Hall J."/>
            <person name="Henson C."/>
            <person name="Hollinger A."/>
            <person name="Honan T."/>
            <person name="Huard M.D."/>
            <person name="Hughes L."/>
            <person name="Hurhula B."/>
            <person name="Husby M.E."/>
            <person name="Kamat A."/>
            <person name="Kanga B."/>
            <person name="Kashin S."/>
            <person name="Khazanovich D."/>
            <person name="Kisner P."/>
            <person name="Lance K."/>
            <person name="Lara M."/>
            <person name="Lee W."/>
            <person name="Lennon N."/>
            <person name="Letendre F."/>
            <person name="LeVine R."/>
            <person name="Lipovsky A."/>
            <person name="Liu X."/>
            <person name="Liu J."/>
            <person name="Liu S."/>
            <person name="Lokyitsang T."/>
            <person name="Lokyitsang Y."/>
            <person name="Lubonja R."/>
            <person name="Lui A."/>
            <person name="MacDonald P."/>
            <person name="Magnisalis V."/>
            <person name="Maru K."/>
            <person name="Matthews C."/>
            <person name="McCusker W."/>
            <person name="McDonough S."/>
            <person name="Mehta T."/>
            <person name="Meldrim J."/>
            <person name="Meneus L."/>
            <person name="Mihai O."/>
            <person name="Mihalev A."/>
            <person name="Mihova T."/>
            <person name="Mittelman R."/>
            <person name="Mlenga V."/>
            <person name="Montmayeur A."/>
            <person name="Mulrain L."/>
            <person name="Navidi A."/>
            <person name="Naylor J."/>
            <person name="Negash T."/>
            <person name="Nguyen T."/>
            <person name="Nguyen N."/>
            <person name="Nicol R."/>
            <person name="Norbu C."/>
            <person name="Norbu N."/>
            <person name="Novod N."/>
            <person name="O'Neill B."/>
            <person name="Osman S."/>
            <person name="Markiewicz E."/>
            <person name="Oyono O.L."/>
            <person name="Patti C."/>
            <person name="Phunkhang P."/>
            <person name="Pierre F."/>
            <person name="Priest M."/>
            <person name="Raghuraman S."/>
            <person name="Rege F."/>
            <person name="Reyes R."/>
            <person name="Rise C."/>
            <person name="Rogov P."/>
            <person name="Ross K."/>
            <person name="Ryan E."/>
            <person name="Settipalli S."/>
            <person name="Shea T."/>
            <person name="Sherpa N."/>
            <person name="Shi L."/>
            <person name="Shih D."/>
            <person name="Sparrow T."/>
            <person name="Spaulding J."/>
            <person name="Stalker J."/>
            <person name="Stange-Thomann N."/>
            <person name="Stavropoulos S."/>
            <person name="Stone C."/>
            <person name="Strader C."/>
            <person name="Tesfaye S."/>
            <person name="Thomson T."/>
            <person name="Thoulutsang Y."/>
            <person name="Thoulutsang D."/>
            <person name="Topham K."/>
            <person name="Topping I."/>
            <person name="Tsamla T."/>
            <person name="Vassiliev H."/>
            <person name="Vo A."/>
            <person name="Wangchuk T."/>
            <person name="Wangdi T."/>
            <person name="Weiand M."/>
            <person name="Wilkinson J."/>
            <person name="Wilson A."/>
            <person name="Yadav S."/>
            <person name="Young G."/>
            <person name="Yu Q."/>
            <person name="Zembek L."/>
            <person name="Zhong D."/>
            <person name="Zimmer A."/>
            <person name="Zwirko Z."/>
            <person name="Jaffe D.B."/>
            <person name="Alvarez P."/>
            <person name="Brockman W."/>
            <person name="Butler J."/>
            <person name="Chin C."/>
            <person name="Gnerre S."/>
            <person name="Grabherr M."/>
            <person name="Kleber M."/>
            <person name="Mauceli E."/>
            <person name="MacCallum I."/>
        </authorList>
    </citation>
    <scope>NUCLEOTIDE SEQUENCE [LARGE SCALE GENOMIC DNA]</scope>
    <source>
        <strain evidence="11">MSH-3 / Tucson 14011-0111.49</strain>
    </source>
</reference>
<comment type="catalytic activity">
    <reaction evidence="6">
        <text>5,6-dihydrouracil + H2O = 3-(carbamoylamino)propanoate + H(+)</text>
        <dbReference type="Rhea" id="RHEA:16121"/>
        <dbReference type="ChEBI" id="CHEBI:11892"/>
        <dbReference type="ChEBI" id="CHEBI:15377"/>
        <dbReference type="ChEBI" id="CHEBI:15378"/>
        <dbReference type="ChEBI" id="CHEBI:15901"/>
        <dbReference type="EC" id="3.5.2.2"/>
    </reaction>
</comment>